<feature type="compositionally biased region" description="Polar residues" evidence="5">
    <location>
        <begin position="10"/>
        <end position="24"/>
    </location>
</feature>
<dbReference type="CDD" id="cd02440">
    <property type="entry name" value="AdoMet_MTases"/>
    <property type="match status" value="1"/>
</dbReference>
<feature type="region of interest" description="Disordered" evidence="5">
    <location>
        <begin position="1"/>
        <end position="24"/>
    </location>
</feature>
<dbReference type="GO" id="GO:0052735">
    <property type="term" value="F:tRNA (cytidine-3-)-methyltransferase activity"/>
    <property type="evidence" value="ECO:0007669"/>
    <property type="project" value="TreeGrafter"/>
</dbReference>
<evidence type="ECO:0000256" key="1">
    <source>
        <dbReference type="ARBA" id="ARBA00009725"/>
    </source>
</evidence>
<evidence type="ECO:0000313" key="7">
    <source>
        <dbReference type="Proteomes" id="UP000268162"/>
    </source>
</evidence>
<dbReference type="PANTHER" id="PTHR22809">
    <property type="entry name" value="METHYLTRANSFERASE-RELATED"/>
    <property type="match status" value="1"/>
</dbReference>
<sequence length="344" mass="39648">MTDTPKKETSSVLESQADPTASSTFGCRILRDEAEVFTQNAWDHAEWTEEQEDLARNKVELQKQNPVPLADQDQYNENPAQYWNEFYTRNENRFFKDRRWLRVEFPELFATPPADSADPDSLAEPPTSAPKSNGEIKEGAATKNPQDRFNVMEIGCGAGNAFFPLLAEHTHPDFFGYACDFSETAVQVVRDSPHYDPTRGEAFVWDLTSPHLPTQVQAGTIDVILLVFVMSAIHPGHWDQVMQNLNKLLRPGGIILFRDYGRYDMAQLRFKSKRLLSDNFYIRGDGTRVYFFTNEQLAELFGKYLLIEQNAVDRRLIVNRHRQIKMFRVWLQGKFRKPLTSSTK</sequence>
<name>A0A4P9ZR45_9FUNG</name>
<dbReference type="Gene3D" id="3.40.50.150">
    <property type="entry name" value="Vaccinia Virus protein VP39"/>
    <property type="match status" value="1"/>
</dbReference>
<evidence type="ECO:0000256" key="4">
    <source>
        <dbReference type="PIRNR" id="PIRNR037755"/>
    </source>
</evidence>
<reference evidence="7" key="1">
    <citation type="journal article" date="2018" name="Nat. Microbiol.">
        <title>Leveraging single-cell genomics to expand the fungal tree of life.</title>
        <authorList>
            <person name="Ahrendt S.R."/>
            <person name="Quandt C.A."/>
            <person name="Ciobanu D."/>
            <person name="Clum A."/>
            <person name="Salamov A."/>
            <person name="Andreopoulos B."/>
            <person name="Cheng J.F."/>
            <person name="Woyke T."/>
            <person name="Pelin A."/>
            <person name="Henrissat B."/>
            <person name="Reynolds N.K."/>
            <person name="Benny G.L."/>
            <person name="Smith M.E."/>
            <person name="James T.Y."/>
            <person name="Grigoriev I.V."/>
        </authorList>
    </citation>
    <scope>NUCLEOTIDE SEQUENCE [LARGE SCALE GENOMIC DNA]</scope>
    <source>
        <strain evidence="7">RSA 468</strain>
    </source>
</reference>
<dbReference type="EC" id="2.1.1.-" evidence="4"/>
<gene>
    <name evidence="6" type="ORF">BJ085DRAFT_14698</name>
</gene>
<evidence type="ECO:0000256" key="2">
    <source>
        <dbReference type="ARBA" id="ARBA00022603"/>
    </source>
</evidence>
<comment type="similarity">
    <text evidence="1 4">Belongs to the methyltransferase superfamily. METL family.</text>
</comment>
<dbReference type="OrthoDB" id="417697at2759"/>
<organism evidence="6 7">
    <name type="scientific">Dimargaris cristalligena</name>
    <dbReference type="NCBI Taxonomy" id="215637"/>
    <lineage>
        <taxon>Eukaryota</taxon>
        <taxon>Fungi</taxon>
        <taxon>Fungi incertae sedis</taxon>
        <taxon>Zoopagomycota</taxon>
        <taxon>Kickxellomycotina</taxon>
        <taxon>Dimargaritomycetes</taxon>
        <taxon>Dimargaritales</taxon>
        <taxon>Dimargaritaceae</taxon>
        <taxon>Dimargaris</taxon>
    </lineage>
</organism>
<keyword evidence="7" id="KW-1185">Reference proteome</keyword>
<evidence type="ECO:0000256" key="3">
    <source>
        <dbReference type="ARBA" id="ARBA00022679"/>
    </source>
</evidence>
<keyword evidence="3 4" id="KW-0808">Transferase</keyword>
<keyword evidence="2 4" id="KW-0489">Methyltransferase</keyword>
<comment type="function">
    <text evidence="4">S-adenosyl-L-methionine-dependent methyltransferase.</text>
</comment>
<dbReference type="SUPFAM" id="SSF53335">
    <property type="entry name" value="S-adenosyl-L-methionine-dependent methyltransferases"/>
    <property type="match status" value="1"/>
</dbReference>
<dbReference type="EMBL" id="ML003030">
    <property type="protein sequence ID" value="RKP34900.1"/>
    <property type="molecule type" value="Genomic_DNA"/>
</dbReference>
<evidence type="ECO:0000313" key="6">
    <source>
        <dbReference type="EMBL" id="RKP34900.1"/>
    </source>
</evidence>
<feature type="region of interest" description="Disordered" evidence="5">
    <location>
        <begin position="111"/>
        <end position="144"/>
    </location>
</feature>
<dbReference type="PANTHER" id="PTHR22809:SF11">
    <property type="entry name" value="TRNA N(3)-METHYLCYTIDINE METHYLTRANSFERASE METTL2"/>
    <property type="match status" value="1"/>
</dbReference>
<dbReference type="Proteomes" id="UP000268162">
    <property type="component" value="Unassembled WGS sequence"/>
</dbReference>
<proteinExistence type="inferred from homology"/>
<accession>A0A4P9ZR45</accession>
<evidence type="ECO:0000256" key="5">
    <source>
        <dbReference type="SAM" id="MobiDB-lite"/>
    </source>
</evidence>
<dbReference type="PIRSF" id="PIRSF037755">
    <property type="entry name" value="Mettl2_prd"/>
    <property type="match status" value="1"/>
</dbReference>
<dbReference type="AlphaFoldDB" id="A0A4P9ZR45"/>
<dbReference type="InterPro" id="IPR026113">
    <property type="entry name" value="METTL2/6/8-like"/>
</dbReference>
<dbReference type="STRING" id="215637.A0A4P9ZR45"/>
<dbReference type="GO" id="GO:0032259">
    <property type="term" value="P:methylation"/>
    <property type="evidence" value="ECO:0007669"/>
    <property type="project" value="UniProtKB-KW"/>
</dbReference>
<protein>
    <recommendedName>
        <fullName evidence="4">tRNA N(3)-methylcytidine methyltransferase</fullName>
        <ecNumber evidence="4">2.1.1.-</ecNumber>
    </recommendedName>
</protein>
<dbReference type="InterPro" id="IPR029063">
    <property type="entry name" value="SAM-dependent_MTases_sf"/>
</dbReference>
<dbReference type="Pfam" id="PF13489">
    <property type="entry name" value="Methyltransf_23"/>
    <property type="match status" value="1"/>
</dbReference>